<dbReference type="InterPro" id="IPR043145">
    <property type="entry name" value="Znf_ZZ_sf"/>
</dbReference>
<evidence type="ECO:0000313" key="4">
    <source>
        <dbReference type="EMBL" id="ARF12089.1"/>
    </source>
</evidence>
<organism evidence="4">
    <name type="scientific">Klosneuvirus KNV1</name>
    <dbReference type="NCBI Taxonomy" id="1977640"/>
    <lineage>
        <taxon>Viruses</taxon>
        <taxon>Varidnaviria</taxon>
        <taxon>Bamfordvirae</taxon>
        <taxon>Nucleocytoviricota</taxon>
        <taxon>Megaviricetes</taxon>
        <taxon>Imitervirales</taxon>
        <taxon>Mimiviridae</taxon>
        <taxon>Klosneuvirinae</taxon>
        <taxon>Klosneuvirus</taxon>
    </lineage>
</organism>
<evidence type="ECO:0000256" key="2">
    <source>
        <dbReference type="ARBA" id="ARBA00022771"/>
    </source>
</evidence>
<evidence type="ECO:0000256" key="1">
    <source>
        <dbReference type="ARBA" id="ARBA00022723"/>
    </source>
</evidence>
<protein>
    <submittedName>
        <fullName evidence="4">Uncharacterized protein</fullName>
    </submittedName>
</protein>
<sequence length="254" mass="29989">MDYMNDPHNKTGKYYKKYNKPNAKKVMKRYNERDVQIDFPSYYKTQLTPGCNDNKEDFYQSRFYNDNVKSKMNEFIEENKDKIINLYKGTVMAFNLKQKNGKQIPSTVEICLTKQNTIIINFCSNEEDTQIISGCTIALFKGNEFIDCSTENTSNLNRENYKKILNSYQEWSGSNDYEQLKPSISEIGHVCDGKDNCKNDIIKKSLICESCDFDLCPECRNEYHHEHLMFEYNGYYGWDTFEIIDIIHKRTVHI</sequence>
<dbReference type="EMBL" id="KY684110">
    <property type="protein sequence ID" value="ARF12089.1"/>
    <property type="molecule type" value="Genomic_DNA"/>
</dbReference>
<dbReference type="GO" id="GO:0008270">
    <property type="term" value="F:zinc ion binding"/>
    <property type="evidence" value="ECO:0007669"/>
    <property type="project" value="UniProtKB-KW"/>
</dbReference>
<gene>
    <name evidence="4" type="ORF">Klosneuvirus_3_224</name>
</gene>
<name>A0A1V0SK14_9VIRU</name>
<accession>A0A1V0SK14</accession>
<reference evidence="4" key="1">
    <citation type="journal article" date="2017" name="Science">
        <title>Giant viruses with an expanded complement of translation system components.</title>
        <authorList>
            <person name="Schulz F."/>
            <person name="Yutin N."/>
            <person name="Ivanova N.N."/>
            <person name="Ortega D.R."/>
            <person name="Lee T.K."/>
            <person name="Vierheilig J."/>
            <person name="Daims H."/>
            <person name="Horn M."/>
            <person name="Wagner M."/>
            <person name="Jensen G.J."/>
            <person name="Kyrpides N.C."/>
            <person name="Koonin E.V."/>
            <person name="Woyke T."/>
        </authorList>
    </citation>
    <scope>NUCLEOTIDE SEQUENCE</scope>
    <source>
        <strain evidence="4">KNV1</strain>
    </source>
</reference>
<dbReference type="Gene3D" id="3.30.60.90">
    <property type="match status" value="1"/>
</dbReference>
<evidence type="ECO:0000256" key="3">
    <source>
        <dbReference type="ARBA" id="ARBA00022833"/>
    </source>
</evidence>
<keyword evidence="3" id="KW-0862">Zinc</keyword>
<keyword evidence="2" id="KW-0863">Zinc-finger</keyword>
<keyword evidence="1" id="KW-0479">Metal-binding</keyword>
<proteinExistence type="predicted"/>